<protein>
    <recommendedName>
        <fullName evidence="3">F-box domain</fullName>
    </recommendedName>
</protein>
<dbReference type="GO" id="GO:0061458">
    <property type="term" value="P:reproductive system development"/>
    <property type="evidence" value="ECO:0007669"/>
    <property type="project" value="TreeGrafter"/>
</dbReference>
<organism evidence="1 2">
    <name type="scientific">Macleaya cordata</name>
    <name type="common">Five-seeded plume-poppy</name>
    <name type="synonym">Bocconia cordata</name>
    <dbReference type="NCBI Taxonomy" id="56857"/>
    <lineage>
        <taxon>Eukaryota</taxon>
        <taxon>Viridiplantae</taxon>
        <taxon>Streptophyta</taxon>
        <taxon>Embryophyta</taxon>
        <taxon>Tracheophyta</taxon>
        <taxon>Spermatophyta</taxon>
        <taxon>Magnoliopsida</taxon>
        <taxon>Ranunculales</taxon>
        <taxon>Papaveraceae</taxon>
        <taxon>Papaveroideae</taxon>
        <taxon>Macleaya</taxon>
    </lineage>
</organism>
<dbReference type="PROSITE" id="PS51257">
    <property type="entry name" value="PROKAR_LIPOPROTEIN"/>
    <property type="match status" value="1"/>
</dbReference>
<dbReference type="STRING" id="56857.A0A200QLF0"/>
<dbReference type="Proteomes" id="UP000195402">
    <property type="component" value="Unassembled WGS sequence"/>
</dbReference>
<keyword evidence="2" id="KW-1185">Reference proteome</keyword>
<dbReference type="PANTHER" id="PTHR47149:SF1">
    <property type="entry name" value="F-BOX PROTEIN RMF"/>
    <property type="match status" value="1"/>
</dbReference>
<dbReference type="SUPFAM" id="SSF81383">
    <property type="entry name" value="F-box domain"/>
    <property type="match status" value="1"/>
</dbReference>
<dbReference type="FunCoup" id="A0A200QLF0">
    <property type="interactions" value="198"/>
</dbReference>
<dbReference type="OMA" id="CELNTCD"/>
<sequence length="305" mass="34660">MGKRMRRDKSICSCTSPRSSFLNPHSTFSCYEEDIWTEIAKYLGGRCLVMLGSSCRWFHRLIMEEESIWKFACLRDLQVPEPHQRVSFKWNQLYASAFDGSHSYLFRQQEKHIDWMRIGAFFFDSPVALLTEKLSSPAKIPNGETVEKMLQATGSCVLNNVKTGIWIADLQLVRCPVCNLETCEGTMQTLDARHIELFLSEGYKDGSWEYQEIGSHQVKKHADGATGAIFDIMHLKDPATTELLDLKSWIAKASDWQPKARIAFHGVAVNTNLQQNDAGLHVRYHAMRAGADGEVVSIRISQQLL</sequence>
<proteinExistence type="predicted"/>
<dbReference type="OrthoDB" id="8062037at2759"/>
<dbReference type="GO" id="GO:0005634">
    <property type="term" value="C:nucleus"/>
    <property type="evidence" value="ECO:0007669"/>
    <property type="project" value="TreeGrafter"/>
</dbReference>
<name>A0A200QLF0_MACCD</name>
<evidence type="ECO:0000313" key="1">
    <source>
        <dbReference type="EMBL" id="OVA11316.1"/>
    </source>
</evidence>
<dbReference type="InterPro" id="IPR036047">
    <property type="entry name" value="F-box-like_dom_sf"/>
</dbReference>
<gene>
    <name evidence="1" type="ORF">BVC80_9007g11</name>
</gene>
<dbReference type="AlphaFoldDB" id="A0A200QLF0"/>
<comment type="caution">
    <text evidence="1">The sequence shown here is derived from an EMBL/GenBank/DDBJ whole genome shotgun (WGS) entry which is preliminary data.</text>
</comment>
<accession>A0A200QLF0</accession>
<dbReference type="InParanoid" id="A0A200QLF0"/>
<evidence type="ECO:0008006" key="3">
    <source>
        <dbReference type="Google" id="ProtNLM"/>
    </source>
</evidence>
<dbReference type="PANTHER" id="PTHR47149">
    <property type="entry name" value="F-BOX PROTEIN RMF"/>
    <property type="match status" value="1"/>
</dbReference>
<reference evidence="1 2" key="1">
    <citation type="journal article" date="2017" name="Mol. Plant">
        <title>The Genome of Medicinal Plant Macleaya cordata Provides New Insights into Benzylisoquinoline Alkaloids Metabolism.</title>
        <authorList>
            <person name="Liu X."/>
            <person name="Liu Y."/>
            <person name="Huang P."/>
            <person name="Ma Y."/>
            <person name="Qing Z."/>
            <person name="Tang Q."/>
            <person name="Cao H."/>
            <person name="Cheng P."/>
            <person name="Zheng Y."/>
            <person name="Yuan Z."/>
            <person name="Zhou Y."/>
            <person name="Liu J."/>
            <person name="Tang Z."/>
            <person name="Zhuo Y."/>
            <person name="Zhang Y."/>
            <person name="Yu L."/>
            <person name="Huang J."/>
            <person name="Yang P."/>
            <person name="Peng Q."/>
            <person name="Zhang J."/>
            <person name="Jiang W."/>
            <person name="Zhang Z."/>
            <person name="Lin K."/>
            <person name="Ro D.K."/>
            <person name="Chen X."/>
            <person name="Xiong X."/>
            <person name="Shang Y."/>
            <person name="Huang S."/>
            <person name="Zeng J."/>
        </authorList>
    </citation>
    <scope>NUCLEOTIDE SEQUENCE [LARGE SCALE GENOMIC DNA]</scope>
    <source>
        <strain evidence="2">cv. BLH2017</strain>
        <tissue evidence="1">Root</tissue>
    </source>
</reference>
<dbReference type="EMBL" id="MVGT01001699">
    <property type="protein sequence ID" value="OVA11316.1"/>
    <property type="molecule type" value="Genomic_DNA"/>
</dbReference>
<evidence type="ECO:0000313" key="2">
    <source>
        <dbReference type="Proteomes" id="UP000195402"/>
    </source>
</evidence>